<comment type="function">
    <text evidence="9">Prenyltransferase that catalyzes the transfer of the geranylgeranyl moiety of geranylgeranyl diphosphate (GGPP) to the C3 hydroxyl of sn-glycerol-1-phosphate (G1P).</text>
</comment>
<keyword evidence="4 9" id="KW-0460">Magnesium</keyword>
<comment type="caution">
    <text evidence="9">Lacks conserved residue(s) required for the propagation of feature annotation.</text>
</comment>
<evidence type="ECO:0000256" key="2">
    <source>
        <dbReference type="ARBA" id="ARBA00022679"/>
    </source>
</evidence>
<evidence type="ECO:0000256" key="7">
    <source>
        <dbReference type="ARBA" id="ARBA00023264"/>
    </source>
</evidence>
<dbReference type="InterPro" id="IPR008205">
    <property type="entry name" value="GGGP_HepGP_synthase"/>
</dbReference>
<sequence>MNQKIEEKLKFYAKEGRKAVAWLIDPDKTLDDFSFLEQVQKASALQLDFIFLGGSLISANGIDRIIGLVKKVNTEIPVVLFPGSLLQFSELADGILFLSLISGRNPELLIGQHVMIAPMLAKSNVEVLPTGYMLIDGGIATSVNYISQTIPIPNHKPDIAVATALAGKFLGLQHFYLDAGSGAKIPVSKEIISGIKDAVNAPLLVGGGLNELGKVKTALHAGADVVVIGNGAEKNPSLLTEVLEYVNVLNLSLNIN</sequence>
<dbReference type="Gene3D" id="3.20.20.390">
    <property type="entry name" value="FMN-linked oxidoreductases"/>
    <property type="match status" value="1"/>
</dbReference>
<keyword evidence="5 9" id="KW-0443">Lipid metabolism</keyword>
<dbReference type="InterPro" id="IPR010946">
    <property type="entry name" value="GGGP_synth"/>
</dbReference>
<dbReference type="EMBL" id="JBHUHR010000043">
    <property type="protein sequence ID" value="MFD2036427.1"/>
    <property type="molecule type" value="Genomic_DNA"/>
</dbReference>
<dbReference type="InterPro" id="IPR038597">
    <property type="entry name" value="GGGP/HepGP_synthase_sf"/>
</dbReference>
<reference evidence="11" key="1">
    <citation type="journal article" date="2019" name="Int. J. Syst. Evol. Microbiol.">
        <title>The Global Catalogue of Microorganisms (GCM) 10K type strain sequencing project: providing services to taxonomists for standard genome sequencing and annotation.</title>
        <authorList>
            <consortium name="The Broad Institute Genomics Platform"/>
            <consortium name="The Broad Institute Genome Sequencing Center for Infectious Disease"/>
            <person name="Wu L."/>
            <person name="Ma J."/>
        </authorList>
    </citation>
    <scope>NUCLEOTIDE SEQUENCE [LARGE SCALE GENOMIC DNA]</scope>
    <source>
        <strain evidence="11">CGMCC 1.15180</strain>
    </source>
</reference>
<feature type="binding site" evidence="9">
    <location>
        <begin position="229"/>
        <end position="230"/>
    </location>
    <ligand>
        <name>sn-glycerol 1-phosphate</name>
        <dbReference type="ChEBI" id="CHEBI:57685"/>
    </ligand>
</feature>
<dbReference type="SUPFAM" id="SSF51395">
    <property type="entry name" value="FMN-linked oxidoreductases"/>
    <property type="match status" value="1"/>
</dbReference>
<evidence type="ECO:0000313" key="11">
    <source>
        <dbReference type="Proteomes" id="UP001597361"/>
    </source>
</evidence>
<evidence type="ECO:0000313" key="10">
    <source>
        <dbReference type="EMBL" id="MFD2036427.1"/>
    </source>
</evidence>
<comment type="similarity">
    <text evidence="9">Belongs to the GGGP/HepGP synthase family. Group II subfamily.</text>
</comment>
<dbReference type="RefSeq" id="WP_376887458.1">
    <property type="nucleotide sequence ID" value="NZ_JBHUHR010000043.1"/>
</dbReference>
<evidence type="ECO:0000256" key="8">
    <source>
        <dbReference type="ARBA" id="ARBA00047288"/>
    </source>
</evidence>
<dbReference type="NCBIfam" id="NF003198">
    <property type="entry name" value="PRK04169.1-2"/>
    <property type="match status" value="1"/>
</dbReference>
<evidence type="ECO:0000256" key="3">
    <source>
        <dbReference type="ARBA" id="ARBA00022723"/>
    </source>
</evidence>
<organism evidence="10 11">
    <name type="scientific">Belliella marina</name>
    <dbReference type="NCBI Taxonomy" id="1644146"/>
    <lineage>
        <taxon>Bacteria</taxon>
        <taxon>Pseudomonadati</taxon>
        <taxon>Bacteroidota</taxon>
        <taxon>Cytophagia</taxon>
        <taxon>Cytophagales</taxon>
        <taxon>Cyclobacteriaceae</taxon>
        <taxon>Belliella</taxon>
    </lineage>
</organism>
<feature type="binding site" evidence="9">
    <location>
        <position position="55"/>
    </location>
    <ligand>
        <name>Mg(2+)</name>
        <dbReference type="ChEBI" id="CHEBI:18420"/>
    </ligand>
</feature>
<keyword evidence="7 9" id="KW-1208">Phospholipid metabolism</keyword>
<feature type="binding site" evidence="9">
    <location>
        <begin position="176"/>
        <end position="182"/>
    </location>
    <ligand>
        <name>sn-glycerol 1-phosphate</name>
        <dbReference type="ChEBI" id="CHEBI:57685"/>
    </ligand>
</feature>
<keyword evidence="6 9" id="KW-0594">Phospholipid biosynthesis</keyword>
<keyword evidence="1 9" id="KW-0444">Lipid biosynthesis</keyword>
<feature type="binding site" evidence="9">
    <location>
        <begin position="207"/>
        <end position="208"/>
    </location>
    <ligand>
        <name>sn-glycerol 1-phosphate</name>
        <dbReference type="ChEBI" id="CHEBI:57685"/>
    </ligand>
</feature>
<dbReference type="EC" id="2.5.1.41" evidence="9"/>
<keyword evidence="2 9" id="KW-0808">Transferase</keyword>
<dbReference type="NCBIfam" id="TIGR01769">
    <property type="entry name" value="GGGP"/>
    <property type="match status" value="1"/>
</dbReference>
<protein>
    <recommendedName>
        <fullName evidence="9">Geranylgeranylglyceryl phosphate synthase</fullName>
        <shortName evidence="9">GGGP synthase</shortName>
        <shortName evidence="9">GGGPS</shortName>
        <ecNumber evidence="9">2.5.1.41</ecNumber>
    </recommendedName>
    <alternativeName>
        <fullName evidence="9">(S)-3-O-geranylgeranylglyceryl phosphate synthase</fullName>
    </alternativeName>
    <alternativeName>
        <fullName evidence="9">Phosphoglycerol geranylgeranyltransferase</fullName>
    </alternativeName>
</protein>
<proteinExistence type="inferred from homology"/>
<dbReference type="Pfam" id="PF01884">
    <property type="entry name" value="PcrB"/>
    <property type="match status" value="1"/>
</dbReference>
<evidence type="ECO:0000256" key="5">
    <source>
        <dbReference type="ARBA" id="ARBA00023098"/>
    </source>
</evidence>
<evidence type="ECO:0000256" key="6">
    <source>
        <dbReference type="ARBA" id="ARBA00023209"/>
    </source>
</evidence>
<dbReference type="HAMAP" id="MF_00112">
    <property type="entry name" value="GGGP_HepGP_synthase"/>
    <property type="match status" value="1"/>
</dbReference>
<name>A0ABW4VQA6_9BACT</name>
<dbReference type="Proteomes" id="UP001597361">
    <property type="component" value="Unassembled WGS sequence"/>
</dbReference>
<comment type="cofactor">
    <cofactor evidence="9">
        <name>Mg(2+)</name>
        <dbReference type="ChEBI" id="CHEBI:18420"/>
    </cofactor>
</comment>
<comment type="catalytic activity">
    <reaction evidence="8 9">
        <text>sn-glycerol 1-phosphate + (2E,6E,10E)-geranylgeranyl diphosphate = sn-3-O-(geranylgeranyl)glycerol 1-phosphate + diphosphate</text>
        <dbReference type="Rhea" id="RHEA:23404"/>
        <dbReference type="ChEBI" id="CHEBI:33019"/>
        <dbReference type="ChEBI" id="CHEBI:57677"/>
        <dbReference type="ChEBI" id="CHEBI:57685"/>
        <dbReference type="ChEBI" id="CHEBI:58756"/>
        <dbReference type="EC" id="2.5.1.41"/>
    </reaction>
</comment>
<evidence type="ECO:0000256" key="4">
    <source>
        <dbReference type="ARBA" id="ARBA00022842"/>
    </source>
</evidence>
<evidence type="ECO:0000256" key="9">
    <source>
        <dbReference type="HAMAP-Rule" id="MF_00112"/>
    </source>
</evidence>
<keyword evidence="3 9" id="KW-0479">Metal-binding</keyword>
<evidence type="ECO:0000256" key="1">
    <source>
        <dbReference type="ARBA" id="ARBA00022516"/>
    </source>
</evidence>
<keyword evidence="11" id="KW-1185">Reference proteome</keyword>
<dbReference type="NCBIfam" id="TIGR01768">
    <property type="entry name" value="GGGP-family"/>
    <property type="match status" value="1"/>
</dbReference>
<gene>
    <name evidence="10" type="ORF">ACFSKL_16600</name>
</gene>
<accession>A0ABW4VQA6</accession>
<feature type="binding site" evidence="9">
    <location>
        <position position="25"/>
    </location>
    <ligand>
        <name>Mg(2+)</name>
        <dbReference type="ChEBI" id="CHEBI:18420"/>
    </ligand>
</feature>
<comment type="caution">
    <text evidence="10">The sequence shown here is derived from an EMBL/GenBank/DDBJ whole genome shotgun (WGS) entry which is preliminary data.</text>
</comment>